<gene>
    <name evidence="2" type="ORF">SAMN05444409_2908</name>
</gene>
<dbReference type="STRING" id="1416779.SAMN05444409_2908"/>
<evidence type="ECO:0000256" key="1">
    <source>
        <dbReference type="SAM" id="Phobius"/>
    </source>
</evidence>
<organism evidence="2 3">
    <name type="scientific">Epilithonimonas zeae</name>
    <dbReference type="NCBI Taxonomy" id="1416779"/>
    <lineage>
        <taxon>Bacteria</taxon>
        <taxon>Pseudomonadati</taxon>
        <taxon>Bacteroidota</taxon>
        <taxon>Flavobacteriia</taxon>
        <taxon>Flavobacteriales</taxon>
        <taxon>Weeksellaceae</taxon>
        <taxon>Chryseobacterium group</taxon>
        <taxon>Epilithonimonas</taxon>
    </lineage>
</organism>
<dbReference type="Proteomes" id="UP000185207">
    <property type="component" value="Unassembled WGS sequence"/>
</dbReference>
<dbReference type="RefSeq" id="WP_074236049.1">
    <property type="nucleotide sequence ID" value="NZ_FSRK01000002.1"/>
</dbReference>
<dbReference type="EMBL" id="FSRK01000002">
    <property type="protein sequence ID" value="SIO34447.1"/>
    <property type="molecule type" value="Genomic_DNA"/>
</dbReference>
<reference evidence="3" key="1">
    <citation type="submission" date="2016-11" db="EMBL/GenBank/DDBJ databases">
        <authorList>
            <person name="Varghese N."/>
            <person name="Submissions S."/>
        </authorList>
    </citation>
    <scope>NUCLEOTIDE SEQUENCE [LARGE SCALE GENOMIC DNA]</scope>
    <source>
        <strain evidence="3">DSM 27623</strain>
    </source>
</reference>
<keyword evidence="1" id="KW-1133">Transmembrane helix</keyword>
<keyword evidence="1" id="KW-0472">Membrane</keyword>
<evidence type="ECO:0000313" key="2">
    <source>
        <dbReference type="EMBL" id="SIO34447.1"/>
    </source>
</evidence>
<proteinExistence type="predicted"/>
<name>A0A1N6IQW9_9FLAO</name>
<sequence>MDDLQNVRKHFTFLLNYVLDCSKKSFLSADDLVLVSNEVKNFKKYIQKANINNDLKEKLDEIHFNYSSTRADLSSSFLVAILVIFTLGLYLIFMKVQELERKRLLTSFLNRYEDLLKLF</sequence>
<dbReference type="AlphaFoldDB" id="A0A1N6IQW9"/>
<keyword evidence="3" id="KW-1185">Reference proteome</keyword>
<protein>
    <submittedName>
        <fullName evidence="2">Uncharacterized protein</fullName>
    </submittedName>
</protein>
<dbReference type="OrthoDB" id="9849802at2"/>
<keyword evidence="1" id="KW-0812">Transmembrane</keyword>
<evidence type="ECO:0000313" key="3">
    <source>
        <dbReference type="Proteomes" id="UP000185207"/>
    </source>
</evidence>
<feature type="transmembrane region" description="Helical" evidence="1">
    <location>
        <begin position="73"/>
        <end position="93"/>
    </location>
</feature>
<accession>A0A1N6IQW9</accession>